<evidence type="ECO:0000313" key="2">
    <source>
        <dbReference type="Proteomes" id="UP000183832"/>
    </source>
</evidence>
<reference evidence="1 2" key="1">
    <citation type="submission" date="2015-04" db="EMBL/GenBank/DDBJ databases">
        <authorList>
            <person name="Syromyatnikov M.Y."/>
            <person name="Popov V.N."/>
        </authorList>
    </citation>
    <scope>NUCLEOTIDE SEQUENCE [LARGE SCALE GENOMIC DNA]</scope>
</reference>
<protein>
    <submittedName>
        <fullName evidence="1">CLUMA_CG010553, isoform A</fullName>
    </submittedName>
</protein>
<accession>A0A1J1IC76</accession>
<keyword evidence="2" id="KW-1185">Reference proteome</keyword>
<gene>
    <name evidence="1" type="primary">similar to GD19405</name>
    <name evidence="1" type="ORF">CLUMA_CG010553</name>
</gene>
<name>A0A1J1IC76_9DIPT</name>
<dbReference type="Proteomes" id="UP000183832">
    <property type="component" value="Unassembled WGS sequence"/>
</dbReference>
<evidence type="ECO:0000313" key="1">
    <source>
        <dbReference type="EMBL" id="CRK97156.1"/>
    </source>
</evidence>
<sequence>MQIFQHVAILPIETLMYASCALTDVVNEKLLKRKMESSEAESFGRFKVSKNVVPPETSVGRFRLIPQGSPFLQRGRFSVIPEEESTGSPSTQAKLPGPKIVVQPSPEWDFVSCLNYFLIGD</sequence>
<dbReference type="AlphaFoldDB" id="A0A1J1IC76"/>
<dbReference type="EMBL" id="CVRI01000047">
    <property type="protein sequence ID" value="CRK97156.1"/>
    <property type="molecule type" value="Genomic_DNA"/>
</dbReference>
<proteinExistence type="predicted"/>
<organism evidence="1 2">
    <name type="scientific">Clunio marinus</name>
    <dbReference type="NCBI Taxonomy" id="568069"/>
    <lineage>
        <taxon>Eukaryota</taxon>
        <taxon>Metazoa</taxon>
        <taxon>Ecdysozoa</taxon>
        <taxon>Arthropoda</taxon>
        <taxon>Hexapoda</taxon>
        <taxon>Insecta</taxon>
        <taxon>Pterygota</taxon>
        <taxon>Neoptera</taxon>
        <taxon>Endopterygota</taxon>
        <taxon>Diptera</taxon>
        <taxon>Nematocera</taxon>
        <taxon>Chironomoidea</taxon>
        <taxon>Chironomidae</taxon>
        <taxon>Clunio</taxon>
    </lineage>
</organism>
<dbReference type="OrthoDB" id="7833235at2759"/>